<dbReference type="GO" id="GO:0006654">
    <property type="term" value="P:phosphatidic acid biosynthetic process"/>
    <property type="evidence" value="ECO:0007669"/>
    <property type="project" value="TreeGrafter"/>
</dbReference>
<comment type="catalytic activity">
    <reaction evidence="5">
        <text>a 1-acyl-sn-glycero-3-phosphate + an acyl-CoA = a 1,2-diacyl-sn-glycero-3-phosphate + CoA</text>
        <dbReference type="Rhea" id="RHEA:19709"/>
        <dbReference type="ChEBI" id="CHEBI:57287"/>
        <dbReference type="ChEBI" id="CHEBI:57970"/>
        <dbReference type="ChEBI" id="CHEBI:58342"/>
        <dbReference type="ChEBI" id="CHEBI:58608"/>
        <dbReference type="EC" id="2.3.1.51"/>
    </reaction>
</comment>
<evidence type="ECO:0000313" key="8">
    <source>
        <dbReference type="EMBL" id="CAH1406313.1"/>
    </source>
</evidence>
<evidence type="ECO:0000313" key="9">
    <source>
        <dbReference type="Proteomes" id="UP001152798"/>
    </source>
</evidence>
<feature type="transmembrane region" description="Helical" evidence="6">
    <location>
        <begin position="112"/>
        <end position="130"/>
    </location>
</feature>
<proteinExistence type="inferred from homology"/>
<dbReference type="Pfam" id="PF01553">
    <property type="entry name" value="Acyltransferase"/>
    <property type="match status" value="1"/>
</dbReference>
<dbReference type="InterPro" id="IPR002123">
    <property type="entry name" value="Plipid/glycerol_acylTrfase"/>
</dbReference>
<evidence type="ECO:0000256" key="4">
    <source>
        <dbReference type="ARBA" id="ARBA00023315"/>
    </source>
</evidence>
<keyword evidence="6" id="KW-1133">Transmembrane helix</keyword>
<dbReference type="SUPFAM" id="SSF69593">
    <property type="entry name" value="Glycerol-3-phosphate (1)-acyltransferase"/>
    <property type="match status" value="1"/>
</dbReference>
<keyword evidence="5" id="KW-0594">Phospholipid biosynthesis</keyword>
<feature type="transmembrane region" description="Helical" evidence="6">
    <location>
        <begin position="20"/>
        <end position="38"/>
    </location>
</feature>
<feature type="transmembrane region" description="Helical" evidence="6">
    <location>
        <begin position="50"/>
        <end position="66"/>
    </location>
</feature>
<dbReference type="PANTHER" id="PTHR10434">
    <property type="entry name" value="1-ACYL-SN-GLYCEROL-3-PHOSPHATE ACYLTRANSFERASE"/>
    <property type="match status" value="1"/>
</dbReference>
<evidence type="ECO:0000256" key="3">
    <source>
        <dbReference type="ARBA" id="ARBA00022679"/>
    </source>
</evidence>
<evidence type="ECO:0000256" key="2">
    <source>
        <dbReference type="ARBA" id="ARBA00008655"/>
    </source>
</evidence>
<comment type="similarity">
    <text evidence="2 5">Belongs to the 1-acyl-sn-glycerol-3-phosphate acyltransferase family.</text>
</comment>
<reference evidence="8" key="1">
    <citation type="submission" date="2022-01" db="EMBL/GenBank/DDBJ databases">
        <authorList>
            <person name="King R."/>
        </authorList>
    </citation>
    <scope>NUCLEOTIDE SEQUENCE</scope>
</reference>
<keyword evidence="3 5" id="KW-0808">Transferase</keyword>
<dbReference type="AlphaFoldDB" id="A0A9P0MT84"/>
<keyword evidence="6" id="KW-0472">Membrane</keyword>
<keyword evidence="6" id="KW-0812">Transmembrane</keyword>
<organism evidence="8 9">
    <name type="scientific">Nezara viridula</name>
    <name type="common">Southern green stink bug</name>
    <name type="synonym">Cimex viridulus</name>
    <dbReference type="NCBI Taxonomy" id="85310"/>
    <lineage>
        <taxon>Eukaryota</taxon>
        <taxon>Metazoa</taxon>
        <taxon>Ecdysozoa</taxon>
        <taxon>Arthropoda</taxon>
        <taxon>Hexapoda</taxon>
        <taxon>Insecta</taxon>
        <taxon>Pterygota</taxon>
        <taxon>Neoptera</taxon>
        <taxon>Paraneoptera</taxon>
        <taxon>Hemiptera</taxon>
        <taxon>Heteroptera</taxon>
        <taxon>Panheteroptera</taxon>
        <taxon>Pentatomomorpha</taxon>
        <taxon>Pentatomoidea</taxon>
        <taxon>Pentatomidae</taxon>
        <taxon>Pentatominae</taxon>
        <taxon>Nezara</taxon>
    </lineage>
</organism>
<dbReference type="EMBL" id="OV725082">
    <property type="protein sequence ID" value="CAH1406313.1"/>
    <property type="molecule type" value="Genomic_DNA"/>
</dbReference>
<keyword evidence="4 5" id="KW-0012">Acyltransferase</keyword>
<evidence type="ECO:0000256" key="1">
    <source>
        <dbReference type="ARBA" id="ARBA00004728"/>
    </source>
</evidence>
<keyword evidence="5" id="KW-0444">Lipid biosynthesis</keyword>
<protein>
    <recommendedName>
        <fullName evidence="5">1-acyl-sn-glycerol-3-phosphate acyltransferase</fullName>
        <ecNumber evidence="5">2.3.1.51</ecNumber>
    </recommendedName>
</protein>
<keyword evidence="5" id="KW-1208">Phospholipid metabolism</keyword>
<dbReference type="EC" id="2.3.1.51" evidence="5"/>
<comment type="domain">
    <text evidence="5">The HXXXXD motif is essential for acyltransferase activity and may constitute the binding site for the phosphate moiety of the glycerol-3-phosphate.</text>
</comment>
<dbReference type="NCBIfam" id="TIGR00530">
    <property type="entry name" value="AGP_acyltrn"/>
    <property type="match status" value="1"/>
</dbReference>
<dbReference type="GO" id="GO:0003841">
    <property type="term" value="F:1-acylglycerol-3-phosphate O-acyltransferase activity"/>
    <property type="evidence" value="ECO:0007669"/>
    <property type="project" value="UniProtKB-UniRule"/>
</dbReference>
<dbReference type="SMART" id="SM00563">
    <property type="entry name" value="PlsC"/>
    <property type="match status" value="1"/>
</dbReference>
<sequence>MPLQDLISEAWRVTKYYLKFFMLLLWMLSTFIIIPFMYRKPGHYKNKVVLYYYAAVICKILGIRWTEKGVENIVADGGSVVVMNHQSMIDIFATKSLAKLKVFTHCVVKKEIWYLLPLAIVFWLTGSIFINRSNKKQAMETMNKLPQAIIKDKNRLIVFPEGTRNQGFTDGFLPFKKGAFYAAISAQAPIQPIVIQKYKFLDHQKHRFDEGETVISILPPIPMIGLKKEDVNSLIQKTTEIMLKEYEALNKSH</sequence>
<dbReference type="GO" id="GO:0016020">
    <property type="term" value="C:membrane"/>
    <property type="evidence" value="ECO:0007669"/>
    <property type="project" value="InterPro"/>
</dbReference>
<comment type="pathway">
    <text evidence="1">Phospholipid metabolism; CDP-diacylglycerol biosynthesis; CDP-diacylglycerol from sn-glycerol 3-phosphate: step 2/3.</text>
</comment>
<dbReference type="CDD" id="cd07989">
    <property type="entry name" value="LPLAT_AGPAT-like"/>
    <property type="match status" value="1"/>
</dbReference>
<evidence type="ECO:0000256" key="5">
    <source>
        <dbReference type="RuleBase" id="RU361267"/>
    </source>
</evidence>
<dbReference type="GO" id="GO:0005783">
    <property type="term" value="C:endoplasmic reticulum"/>
    <property type="evidence" value="ECO:0007669"/>
    <property type="project" value="TreeGrafter"/>
</dbReference>
<keyword evidence="5" id="KW-0443">Lipid metabolism</keyword>
<feature type="domain" description="Phospholipid/glycerol acyltransferase" evidence="7">
    <location>
        <begin position="79"/>
        <end position="198"/>
    </location>
</feature>
<keyword evidence="9" id="KW-1185">Reference proteome</keyword>
<name>A0A9P0MT84_NEZVI</name>
<dbReference type="PANTHER" id="PTHR10434:SF11">
    <property type="entry name" value="1-ACYL-SN-GLYCEROL-3-PHOSPHATE ACYLTRANSFERASE"/>
    <property type="match status" value="1"/>
</dbReference>
<gene>
    <name evidence="8" type="ORF">NEZAVI_LOCUS14284</name>
</gene>
<dbReference type="Proteomes" id="UP001152798">
    <property type="component" value="Chromosome 6"/>
</dbReference>
<evidence type="ECO:0000256" key="6">
    <source>
        <dbReference type="SAM" id="Phobius"/>
    </source>
</evidence>
<dbReference type="OrthoDB" id="202234at2759"/>
<evidence type="ECO:0000259" key="7">
    <source>
        <dbReference type="SMART" id="SM00563"/>
    </source>
</evidence>
<accession>A0A9P0MT84</accession>
<dbReference type="InterPro" id="IPR004552">
    <property type="entry name" value="AGP_acyltrans"/>
</dbReference>